<dbReference type="Proteomes" id="UP000030106">
    <property type="component" value="Unassembled WGS sequence"/>
</dbReference>
<keyword evidence="15" id="KW-0479">Metal-binding</keyword>
<dbReference type="Pfam" id="PF10502">
    <property type="entry name" value="Peptidase_S26"/>
    <property type="match status" value="1"/>
</dbReference>
<evidence type="ECO:0000256" key="13">
    <source>
        <dbReference type="ARBA" id="ARBA00022694"/>
    </source>
</evidence>
<dbReference type="GO" id="GO:0006364">
    <property type="term" value="P:rRNA processing"/>
    <property type="evidence" value="ECO:0007669"/>
    <property type="project" value="UniProtKB-KW"/>
</dbReference>
<evidence type="ECO:0000256" key="21">
    <source>
        <dbReference type="ARBA" id="ARBA00023136"/>
    </source>
</evidence>
<keyword evidence="9" id="KW-0698">rRNA processing</keyword>
<keyword evidence="18" id="KW-0460">Magnesium</keyword>
<comment type="subunit">
    <text evidence="22">Component of the signal peptidase complex (SPC) composed of a catalytic subunit SEC11 and three accessory subunits SPC1, SPC2 and SPC3. The complex induces a local thinning of the ER membrane which is used to measure the length of the signal peptide (SP) h-region of protein substrates. This ensures the selectivity of the complex towards h-regions shorter than 18-20 amino acids. SPC associates with the translocon complex.</text>
</comment>
<keyword evidence="17 25" id="KW-0378">Hydrolase</keyword>
<dbReference type="GO" id="GO:0046872">
    <property type="term" value="F:metal ion binding"/>
    <property type="evidence" value="ECO:0007669"/>
    <property type="project" value="UniProtKB-KW"/>
</dbReference>
<evidence type="ECO:0000256" key="23">
    <source>
        <dbReference type="PIRSR" id="PIRSR600223-1"/>
    </source>
</evidence>
<dbReference type="GO" id="GO:0005743">
    <property type="term" value="C:mitochondrial inner membrane"/>
    <property type="evidence" value="ECO:0007669"/>
    <property type="project" value="UniProtKB-SubCell"/>
</dbReference>
<dbReference type="EMBL" id="ANFO01000028">
    <property type="protein sequence ID" value="KGQ13666.1"/>
    <property type="molecule type" value="Genomic_DNA"/>
</dbReference>
<dbReference type="PROSITE" id="PS50142">
    <property type="entry name" value="RNASE_3_2"/>
    <property type="match status" value="1"/>
</dbReference>
<feature type="active site" evidence="23">
    <location>
        <position position="143"/>
    </location>
</feature>
<dbReference type="PRINTS" id="PR00727">
    <property type="entry name" value="LEADERPTASE"/>
</dbReference>
<reference evidence="28 29" key="1">
    <citation type="submission" date="2012-10" db="EMBL/GenBank/DDBJ databases">
        <title>Genome sequencing and analysis of entomopathogenic fungi Beauveria bassiana D1-5.</title>
        <authorList>
            <person name="Li Q."/>
            <person name="Wang L."/>
            <person name="Zhang Z."/>
            <person name="Wang Q."/>
            <person name="Ren J."/>
            <person name="Wang M."/>
            <person name="Xu W."/>
            <person name="Wang J."/>
            <person name="Lu Y."/>
            <person name="Du Q."/>
            <person name="Sun Z."/>
        </authorList>
    </citation>
    <scope>NUCLEOTIDE SEQUENCE [LARGE SCALE GENOMIC DNA]</scope>
    <source>
        <strain evidence="28 29">D1-5</strain>
    </source>
</reference>
<dbReference type="GO" id="GO:0034963">
    <property type="term" value="P:box C/D sno(s)RNA processing"/>
    <property type="evidence" value="ECO:0007669"/>
    <property type="project" value="UniProtKB-ARBA"/>
</dbReference>
<evidence type="ECO:0000313" key="28">
    <source>
        <dbReference type="EMBL" id="KGQ13666.1"/>
    </source>
</evidence>
<dbReference type="InterPro" id="IPR000223">
    <property type="entry name" value="Pept_S26A_signal_pept_1"/>
</dbReference>
<evidence type="ECO:0000256" key="3">
    <source>
        <dbReference type="ARBA" id="ARBA00004496"/>
    </source>
</evidence>
<evidence type="ECO:0000259" key="27">
    <source>
        <dbReference type="PROSITE" id="PS50142"/>
    </source>
</evidence>
<dbReference type="InterPro" id="IPR019766">
    <property type="entry name" value="Sign_pep_all-beta_subdom"/>
</dbReference>
<feature type="active site" evidence="23">
    <location>
        <position position="88"/>
    </location>
</feature>
<dbReference type="SUPFAM" id="SSF51306">
    <property type="entry name" value="LexA/Signal peptidase"/>
    <property type="match status" value="1"/>
</dbReference>
<dbReference type="GO" id="GO:0034475">
    <property type="term" value="P:U4 snRNA 3'-end processing"/>
    <property type="evidence" value="ECO:0007669"/>
    <property type="project" value="UniProtKB-ARBA"/>
</dbReference>
<keyword evidence="7" id="KW-1003">Cell membrane</keyword>
<dbReference type="GO" id="GO:0006465">
    <property type="term" value="P:signal peptide processing"/>
    <property type="evidence" value="ECO:0007669"/>
    <property type="project" value="InterPro"/>
</dbReference>
<dbReference type="GO" id="GO:0008033">
    <property type="term" value="P:tRNA processing"/>
    <property type="evidence" value="ECO:0007669"/>
    <property type="project" value="UniProtKB-KW"/>
</dbReference>
<evidence type="ECO:0000259" key="26">
    <source>
        <dbReference type="PROSITE" id="PS50137"/>
    </source>
</evidence>
<evidence type="ECO:0000256" key="1">
    <source>
        <dbReference type="ARBA" id="ARBA00000109"/>
    </source>
</evidence>
<dbReference type="PANTHER" id="PTHR43390">
    <property type="entry name" value="SIGNAL PEPTIDASE I"/>
    <property type="match status" value="1"/>
</dbReference>
<dbReference type="GO" id="GO:0004252">
    <property type="term" value="F:serine-type endopeptidase activity"/>
    <property type="evidence" value="ECO:0007669"/>
    <property type="project" value="InterPro"/>
</dbReference>
<dbReference type="Gene3D" id="2.170.230.10">
    <property type="match status" value="1"/>
</dbReference>
<evidence type="ECO:0000256" key="14">
    <source>
        <dbReference type="ARBA" id="ARBA00022722"/>
    </source>
</evidence>
<dbReference type="InterPro" id="IPR019756">
    <property type="entry name" value="Pept_S26A_signal_pept_1_Ser-AS"/>
</dbReference>
<feature type="domain" description="RNase III" evidence="27">
    <location>
        <begin position="312"/>
        <end position="429"/>
    </location>
</feature>
<keyword evidence="19 24" id="KW-0694">RNA-binding</keyword>
<evidence type="ECO:0000256" key="5">
    <source>
        <dbReference type="ARBA" id="ARBA00009370"/>
    </source>
</evidence>
<evidence type="ECO:0000313" key="29">
    <source>
        <dbReference type="Proteomes" id="UP000030106"/>
    </source>
</evidence>
<dbReference type="CDD" id="cd10845">
    <property type="entry name" value="DSRM_RNAse_III_family"/>
    <property type="match status" value="1"/>
</dbReference>
<dbReference type="InterPro" id="IPR036286">
    <property type="entry name" value="LexA/Signal_pep-like_sf"/>
</dbReference>
<dbReference type="PROSITE" id="PS50137">
    <property type="entry name" value="DS_RBD"/>
    <property type="match status" value="1"/>
</dbReference>
<comment type="subunit">
    <text evidence="6">Homodimer.</text>
</comment>
<dbReference type="Gene3D" id="2.10.109.10">
    <property type="entry name" value="Umud Fragment, subunit A"/>
    <property type="match status" value="1"/>
</dbReference>
<dbReference type="HAMAP" id="MF_00104">
    <property type="entry name" value="RNase_III"/>
    <property type="match status" value="1"/>
</dbReference>
<keyword evidence="25" id="KW-0496">Mitochondrion</keyword>
<dbReference type="FunFam" id="1.10.1520.10:FF:000001">
    <property type="entry name" value="Ribonuclease 3"/>
    <property type="match status" value="1"/>
</dbReference>
<keyword evidence="20" id="KW-1133">Transmembrane helix</keyword>
<dbReference type="GO" id="GO:0004525">
    <property type="term" value="F:ribonuclease III activity"/>
    <property type="evidence" value="ECO:0007669"/>
    <property type="project" value="UniProtKB-EC"/>
</dbReference>
<dbReference type="CDD" id="cd00593">
    <property type="entry name" value="RIBOc"/>
    <property type="match status" value="1"/>
</dbReference>
<dbReference type="InterPro" id="IPR019533">
    <property type="entry name" value="Peptidase_S26"/>
</dbReference>
<dbReference type="SUPFAM" id="SSF69065">
    <property type="entry name" value="RNase III domain-like"/>
    <property type="match status" value="1"/>
</dbReference>
<comment type="similarity">
    <text evidence="5 25">Belongs to the peptidase S26 family.</text>
</comment>
<evidence type="ECO:0000256" key="17">
    <source>
        <dbReference type="ARBA" id="ARBA00022801"/>
    </source>
</evidence>
<comment type="caution">
    <text evidence="28">The sequence shown here is derived from an EMBL/GenBank/DDBJ whole genome shotgun (WGS) entry which is preliminary data.</text>
</comment>
<dbReference type="SMART" id="SM00535">
    <property type="entry name" value="RIBOc"/>
    <property type="match status" value="1"/>
</dbReference>
<evidence type="ECO:0000256" key="15">
    <source>
        <dbReference type="ARBA" id="ARBA00022723"/>
    </source>
</evidence>
<comment type="catalytic activity">
    <reaction evidence="2">
        <text>Cleavage of hydrophobic, N-terminal signal or leader sequences from secreted and periplasmic proteins.</text>
        <dbReference type="EC" id="3.4.21.89"/>
    </reaction>
</comment>
<dbReference type="HOGENOM" id="CLU_516768_0_0_1"/>
<dbReference type="NCBIfam" id="NF008114">
    <property type="entry name" value="PRK10861.1"/>
    <property type="match status" value="1"/>
</dbReference>
<dbReference type="NCBIfam" id="TIGR02191">
    <property type="entry name" value="RNaseIII"/>
    <property type="match status" value="1"/>
</dbReference>
<dbReference type="PANTHER" id="PTHR43390:SF1">
    <property type="entry name" value="CHLOROPLAST PROCESSING PEPTIDASE"/>
    <property type="match status" value="1"/>
</dbReference>
<dbReference type="CDD" id="cd06530">
    <property type="entry name" value="S26_SPase_I"/>
    <property type="match status" value="1"/>
</dbReference>
<dbReference type="InterPro" id="IPR000999">
    <property type="entry name" value="RNase_III_dom"/>
</dbReference>
<evidence type="ECO:0000256" key="25">
    <source>
        <dbReference type="RuleBase" id="RU362041"/>
    </source>
</evidence>
<evidence type="ECO:0000256" key="4">
    <source>
        <dbReference type="ARBA" id="ARBA00004651"/>
    </source>
</evidence>
<dbReference type="PROSITE" id="PS00760">
    <property type="entry name" value="SPASE_I_2"/>
    <property type="match status" value="1"/>
</dbReference>
<dbReference type="GO" id="GO:0006397">
    <property type="term" value="P:mRNA processing"/>
    <property type="evidence" value="ECO:0007669"/>
    <property type="project" value="UniProtKB-KW"/>
</dbReference>
<dbReference type="GO" id="GO:0009003">
    <property type="term" value="F:signal peptidase activity"/>
    <property type="evidence" value="ECO:0007669"/>
    <property type="project" value="UniProtKB-EC"/>
</dbReference>
<dbReference type="FunFam" id="3.30.160.20:FF:000003">
    <property type="entry name" value="Ribonuclease 3"/>
    <property type="match status" value="1"/>
</dbReference>
<dbReference type="SUPFAM" id="SSF54768">
    <property type="entry name" value="dsRNA-binding domain-like"/>
    <property type="match status" value="1"/>
</dbReference>
<dbReference type="Pfam" id="PF00035">
    <property type="entry name" value="dsrm"/>
    <property type="match status" value="1"/>
</dbReference>
<evidence type="ECO:0000256" key="12">
    <source>
        <dbReference type="ARBA" id="ARBA00022692"/>
    </source>
</evidence>
<dbReference type="EC" id="3.4.21.-" evidence="25"/>
<sequence>MFALILVVATLVTGILWCLDKFIFAPKRREKQAAAQAATGDALDKKTLKKVGPKPGWLETGASVFPVLAIVLVVRSFIYEPFQIPSGSMMPTLLIGDFILVEKFAYGIKDPIYQKTLIETGHPKRGDIAVFKYPEDPRLDYIKRVVGLPGDRVSYDPQSKEVTVQPNCSSGQACDNALPITYSNVEASDFVQTFARRNGSEATSGFFQLPKDQTREDGVRLSERKETLGNVTHNILTVPIAQDQVGMYYQQSGLPLATWIVPPGHYFMMGDNRDNSADSRYWGFVPEQNLVGKATAIWMSFEKQEGEWPTGRKLGYTFQHQDLLQQALTHRSASSKHNERLEFLGDSILSYVIANALYHRFPRVDEGDMSRMRATLVRGNTLAEIAREFELGECLRLGPGELKSGGFRRESILADTVEALIGGVFLDSDIQNVERLILSWYQTRLDEISPGDKQKDPKTRLQEYLQGRHLPLPSYLVVQVRGEAHDQEFTIHCQVSGLPEPVVGTGSSRRKAEQAAAEQALKKLELE</sequence>
<accession>A0A0A2W0M5</accession>
<keyword evidence="12" id="KW-0812">Transmembrane</keyword>
<gene>
    <name evidence="28" type="ORF">BBAD15_g375</name>
</gene>
<evidence type="ECO:0000256" key="11">
    <source>
        <dbReference type="ARBA" id="ARBA00022670"/>
    </source>
</evidence>
<evidence type="ECO:0000256" key="10">
    <source>
        <dbReference type="ARBA" id="ARBA00022664"/>
    </source>
</evidence>
<evidence type="ECO:0000256" key="18">
    <source>
        <dbReference type="ARBA" id="ARBA00022842"/>
    </source>
</evidence>
<evidence type="ECO:0000256" key="6">
    <source>
        <dbReference type="ARBA" id="ARBA00011738"/>
    </source>
</evidence>
<evidence type="ECO:0000256" key="22">
    <source>
        <dbReference type="ARBA" id="ARBA00047037"/>
    </source>
</evidence>
<organism evidence="28 29">
    <name type="scientific">Beauveria bassiana D1-5</name>
    <dbReference type="NCBI Taxonomy" id="1245745"/>
    <lineage>
        <taxon>Eukaryota</taxon>
        <taxon>Fungi</taxon>
        <taxon>Dikarya</taxon>
        <taxon>Ascomycota</taxon>
        <taxon>Pezizomycotina</taxon>
        <taxon>Sordariomycetes</taxon>
        <taxon>Hypocreomycetidae</taxon>
        <taxon>Hypocreales</taxon>
        <taxon>Cordycipitaceae</taxon>
        <taxon>Beauveria</taxon>
    </lineage>
</organism>
<dbReference type="Gene3D" id="1.10.1520.10">
    <property type="entry name" value="Ribonuclease III domain"/>
    <property type="match status" value="1"/>
</dbReference>
<evidence type="ECO:0000256" key="9">
    <source>
        <dbReference type="ARBA" id="ARBA00022552"/>
    </source>
</evidence>
<dbReference type="PROSITE" id="PS00761">
    <property type="entry name" value="SPASE_I_3"/>
    <property type="match status" value="1"/>
</dbReference>
<evidence type="ECO:0000256" key="8">
    <source>
        <dbReference type="ARBA" id="ARBA00022490"/>
    </source>
</evidence>
<proteinExistence type="inferred from homology"/>
<dbReference type="InterPro" id="IPR019757">
    <property type="entry name" value="Pept_S26A_signal_pept_1_Lys-AS"/>
</dbReference>
<dbReference type="InterPro" id="IPR014720">
    <property type="entry name" value="dsRBD_dom"/>
</dbReference>
<keyword evidence="11 25" id="KW-0645">Protease</keyword>
<dbReference type="InterPro" id="IPR019758">
    <property type="entry name" value="Pept_S26A_signal_pept_1_CS"/>
</dbReference>
<evidence type="ECO:0000256" key="2">
    <source>
        <dbReference type="ARBA" id="ARBA00000677"/>
    </source>
</evidence>
<keyword evidence="16" id="KW-0255">Endonuclease</keyword>
<dbReference type="GO" id="GO:0003723">
    <property type="term" value="F:RNA binding"/>
    <property type="evidence" value="ECO:0007669"/>
    <property type="project" value="UniProtKB-UniRule"/>
</dbReference>
<keyword evidence="10" id="KW-0507">mRNA processing</keyword>
<dbReference type="NCBIfam" id="TIGR02227">
    <property type="entry name" value="sigpep_I_bact"/>
    <property type="match status" value="1"/>
</dbReference>
<keyword evidence="13" id="KW-0819">tRNA processing</keyword>
<dbReference type="GO" id="GO:0005886">
    <property type="term" value="C:plasma membrane"/>
    <property type="evidence" value="ECO:0007669"/>
    <property type="project" value="UniProtKB-SubCell"/>
</dbReference>
<evidence type="ECO:0000256" key="20">
    <source>
        <dbReference type="ARBA" id="ARBA00022989"/>
    </source>
</evidence>
<comment type="catalytic activity">
    <reaction evidence="1">
        <text>Endonucleolytic cleavage to 5'-phosphomonoester.</text>
        <dbReference type="EC" id="3.1.26.3"/>
    </reaction>
</comment>
<dbReference type="GO" id="GO:0042802">
    <property type="term" value="F:identical protein binding"/>
    <property type="evidence" value="ECO:0007669"/>
    <property type="project" value="UniProtKB-ARBA"/>
</dbReference>
<dbReference type="InterPro" id="IPR011907">
    <property type="entry name" value="RNase_III"/>
</dbReference>
<dbReference type="STRING" id="1245745.A0A0A2W0M5"/>
<evidence type="ECO:0000256" key="16">
    <source>
        <dbReference type="ARBA" id="ARBA00022759"/>
    </source>
</evidence>
<feature type="domain" description="DRBM" evidence="26">
    <location>
        <begin position="456"/>
        <end position="526"/>
    </location>
</feature>
<dbReference type="InterPro" id="IPR036389">
    <property type="entry name" value="RNase_III_sf"/>
</dbReference>
<dbReference type="PROSITE" id="PS00501">
    <property type="entry name" value="SPASE_I_1"/>
    <property type="match status" value="1"/>
</dbReference>
<dbReference type="Pfam" id="PF14622">
    <property type="entry name" value="Ribonucleas_3_3"/>
    <property type="match status" value="1"/>
</dbReference>
<evidence type="ECO:0000256" key="19">
    <source>
        <dbReference type="ARBA" id="ARBA00022884"/>
    </source>
</evidence>
<comment type="subcellular location">
    <subcellularLocation>
        <location evidence="4">Cell membrane</location>
        <topology evidence="4">Multi-pass membrane protein</topology>
    </subcellularLocation>
    <subcellularLocation>
        <location evidence="3">Cytoplasm</location>
    </subcellularLocation>
    <subcellularLocation>
        <location evidence="25">Mitochondrion inner membrane</location>
    </subcellularLocation>
</comment>
<dbReference type="PROSITE" id="PS00517">
    <property type="entry name" value="RNASE_3_1"/>
    <property type="match status" value="1"/>
</dbReference>
<keyword evidence="25" id="KW-0999">Mitochondrion inner membrane</keyword>
<dbReference type="Gene3D" id="3.30.160.20">
    <property type="match status" value="1"/>
</dbReference>
<protein>
    <recommendedName>
        <fullName evidence="25">Mitochondrial inner membrane protease subunit</fullName>
        <ecNumber evidence="25">3.4.21.-</ecNumber>
    </recommendedName>
</protein>
<dbReference type="GO" id="GO:0030847">
    <property type="term" value="P:termination of RNA polymerase II transcription, exosome-dependent"/>
    <property type="evidence" value="ECO:0007669"/>
    <property type="project" value="UniProtKB-ARBA"/>
</dbReference>
<keyword evidence="8" id="KW-0963">Cytoplasm</keyword>
<dbReference type="SMART" id="SM00358">
    <property type="entry name" value="DSRM"/>
    <property type="match status" value="1"/>
</dbReference>
<evidence type="ECO:0000256" key="7">
    <source>
        <dbReference type="ARBA" id="ARBA00022475"/>
    </source>
</evidence>
<keyword evidence="21" id="KW-0472">Membrane</keyword>
<keyword evidence="14" id="KW-0540">Nuclease</keyword>
<evidence type="ECO:0000256" key="24">
    <source>
        <dbReference type="PROSITE-ProRule" id="PRU00266"/>
    </source>
</evidence>
<name>A0A0A2W0M5_BEABA</name>
<dbReference type="AlphaFoldDB" id="A0A0A2W0M5"/>